<accession>A0A2G6E3M7</accession>
<reference evidence="1 2" key="1">
    <citation type="submission" date="2017-10" db="EMBL/GenBank/DDBJ databases">
        <title>Novel microbial diversity and functional potential in the marine mammal oral microbiome.</title>
        <authorList>
            <person name="Dudek N.K."/>
            <person name="Sun C.L."/>
            <person name="Burstein D."/>
            <person name="Kantor R.S."/>
            <person name="Aliaga Goltsman D.S."/>
            <person name="Bik E.M."/>
            <person name="Thomas B.C."/>
            <person name="Banfield J.F."/>
            <person name="Relman D.A."/>
        </authorList>
    </citation>
    <scope>NUCLEOTIDE SEQUENCE [LARGE SCALE GENOMIC DNA]</scope>
    <source>
        <strain evidence="1">DOLZORAL124_49_17</strain>
    </source>
</reference>
<dbReference type="EMBL" id="PDPS01000033">
    <property type="protein sequence ID" value="PID56577.1"/>
    <property type="molecule type" value="Genomic_DNA"/>
</dbReference>
<evidence type="ECO:0000313" key="1">
    <source>
        <dbReference type="EMBL" id="PID56577.1"/>
    </source>
</evidence>
<dbReference type="AlphaFoldDB" id="A0A2G6E3M7"/>
<protein>
    <submittedName>
        <fullName evidence="1">Uncharacterized protein</fullName>
    </submittedName>
</protein>
<sequence length="95" mass="10801">MRKRARIDTVRAFALSPKTRLCVHDAWLLPAPPLPQSPRLLLTARDRAGMSAGIQRRLCSYCPGSAGKLSLTIRCFHESGEYEKSERLLFYKRLV</sequence>
<gene>
    <name evidence="1" type="ORF">CSB45_11170</name>
</gene>
<dbReference type="Proteomes" id="UP000229740">
    <property type="component" value="Unassembled WGS sequence"/>
</dbReference>
<name>A0A2G6E3M7_9BACT</name>
<evidence type="ECO:0000313" key="2">
    <source>
        <dbReference type="Proteomes" id="UP000229740"/>
    </source>
</evidence>
<comment type="caution">
    <text evidence="1">The sequence shown here is derived from an EMBL/GenBank/DDBJ whole genome shotgun (WGS) entry which is preliminary data.</text>
</comment>
<proteinExistence type="predicted"/>
<organism evidence="1 2">
    <name type="scientific">candidate division KSB3 bacterium</name>
    <dbReference type="NCBI Taxonomy" id="2044937"/>
    <lineage>
        <taxon>Bacteria</taxon>
        <taxon>candidate division KSB3</taxon>
    </lineage>
</organism>